<dbReference type="EMBL" id="CP023739">
    <property type="protein sequence ID" value="ATQ70879.1"/>
    <property type="molecule type" value="Genomic_DNA"/>
</dbReference>
<organism evidence="2 3">
    <name type="scientific">Methylosinus trichosporium (strain ATCC 35070 / NCIMB 11131 / UNIQEM 75 / OB3b)</name>
    <dbReference type="NCBI Taxonomy" id="595536"/>
    <lineage>
        <taxon>Bacteria</taxon>
        <taxon>Pseudomonadati</taxon>
        <taxon>Pseudomonadota</taxon>
        <taxon>Alphaproteobacteria</taxon>
        <taxon>Hyphomicrobiales</taxon>
        <taxon>Methylocystaceae</taxon>
        <taxon>Methylosinus</taxon>
    </lineage>
</organism>
<dbReference type="AlphaFoldDB" id="A0A2D2D7R0"/>
<reference evidence="3" key="1">
    <citation type="submission" date="2017-10" db="EMBL/GenBank/DDBJ databases">
        <title>Completed PacBio SMRT sequence of Methylosinus trichosporium OB3b reveals presence of a third large plasmid.</title>
        <authorList>
            <person name="Charles T.C."/>
            <person name="Lynch M.D.J."/>
            <person name="Heil J.R."/>
            <person name="Cheng J."/>
        </authorList>
    </citation>
    <scope>NUCLEOTIDE SEQUENCE [LARGE SCALE GENOMIC DNA]</scope>
    <source>
        <strain evidence="3">OB3b</strain>
        <plasmid evidence="3">pob3b2</plasmid>
    </source>
</reference>
<name>A0A2D2D7R0_METT3</name>
<geneLocation type="plasmid" evidence="3">
    <name>pob3b2</name>
</geneLocation>
<feature type="region of interest" description="Disordered" evidence="1">
    <location>
        <begin position="1"/>
        <end position="47"/>
    </location>
</feature>
<keyword evidence="3" id="KW-1185">Reference proteome</keyword>
<evidence type="ECO:0000313" key="3">
    <source>
        <dbReference type="Proteomes" id="UP000230709"/>
    </source>
</evidence>
<evidence type="ECO:0000256" key="1">
    <source>
        <dbReference type="SAM" id="MobiDB-lite"/>
    </source>
</evidence>
<accession>A0A2D2D7R0</accession>
<dbReference type="RefSeq" id="WP_099832096.1">
    <property type="nucleotide sequence ID" value="NZ_CP023739.1"/>
</dbReference>
<feature type="compositionally biased region" description="Pro residues" evidence="1">
    <location>
        <begin position="253"/>
        <end position="262"/>
    </location>
</feature>
<keyword evidence="2" id="KW-0614">Plasmid</keyword>
<protein>
    <submittedName>
        <fullName evidence="2">Uncharacterized protein</fullName>
    </submittedName>
</protein>
<proteinExistence type="predicted"/>
<feature type="region of interest" description="Disordered" evidence="1">
    <location>
        <begin position="63"/>
        <end position="108"/>
    </location>
</feature>
<feature type="compositionally biased region" description="Pro residues" evidence="1">
    <location>
        <begin position="365"/>
        <end position="376"/>
    </location>
</feature>
<dbReference type="Proteomes" id="UP000230709">
    <property type="component" value="Plasmid pOB3b2"/>
</dbReference>
<gene>
    <name evidence="2" type="ORF">CQW49_23305</name>
</gene>
<evidence type="ECO:0000313" key="2">
    <source>
        <dbReference type="EMBL" id="ATQ70879.1"/>
    </source>
</evidence>
<feature type="compositionally biased region" description="Low complexity" evidence="1">
    <location>
        <begin position="263"/>
        <end position="272"/>
    </location>
</feature>
<feature type="compositionally biased region" description="Basic and acidic residues" evidence="1">
    <location>
        <begin position="92"/>
        <end position="105"/>
    </location>
</feature>
<feature type="region of interest" description="Disordered" evidence="1">
    <location>
        <begin position="357"/>
        <end position="391"/>
    </location>
</feature>
<dbReference type="KEGG" id="mtw:CQW49_23305"/>
<feature type="region of interest" description="Disordered" evidence="1">
    <location>
        <begin position="251"/>
        <end position="293"/>
    </location>
</feature>
<sequence>MSDAAANLNFVDSDETREIVLDLPAPDAETAPSKPTSEEDKGSRKKTLAASIASSFARIRAEFLGPRGQPAETAAKEPFSDTDADPNVARVAETDPAPRADERKSRSNVWDPFDRYKLATSVSLAALGVATIATVALWPNGGGVESGVTEKGVDAGLMAPASKLASVPLNERGEPTLEIPAASPSQKIAEEVQAFWSPNGESRKASTGPIAAAASIPASPVVVGEVGVRPPTAAPEALNVSPVVAAKATAVPTPAPPAPVPAAAPATASEPPAKAREDGARRVASMPPEAVTKAGEKPLEMETRLFGMITELSTLVRRTREEIAALQESDKRTARALEAKMSDFDRRLNLGEAQRSLDAAKATPTSPPEPASPPAATPAARPATGMKGVVPASLSTQSGADAAAPPARYRVQAASPGLAMLSELDRSGEEVAPLQIAVGAHVPGYGRVTKISQRGTEWVVQTEKGPIR</sequence>